<dbReference type="AlphaFoldDB" id="A0A5Q2N3W6"/>
<dbReference type="Proteomes" id="UP000366051">
    <property type="component" value="Chromosome"/>
</dbReference>
<gene>
    <name evidence="1" type="ORF">FTV88_2486</name>
</gene>
<evidence type="ECO:0000313" key="1">
    <source>
        <dbReference type="EMBL" id="QGG48579.1"/>
    </source>
</evidence>
<accession>A0A5Q2N3W6</accession>
<proteinExistence type="predicted"/>
<organism evidence="1 2">
    <name type="scientific">Heliorestis convoluta</name>
    <dbReference type="NCBI Taxonomy" id="356322"/>
    <lineage>
        <taxon>Bacteria</taxon>
        <taxon>Bacillati</taxon>
        <taxon>Bacillota</taxon>
        <taxon>Clostridia</taxon>
        <taxon>Eubacteriales</taxon>
        <taxon>Heliobacteriaceae</taxon>
        <taxon>Heliorestis</taxon>
    </lineage>
</organism>
<evidence type="ECO:0000313" key="2">
    <source>
        <dbReference type="Proteomes" id="UP000366051"/>
    </source>
</evidence>
<sequence>MTTVAFLMEKKLRLTDSVASDLYLMNGSSSLFVSIGSHFEYC</sequence>
<dbReference type="EMBL" id="CP045875">
    <property type="protein sequence ID" value="QGG48579.1"/>
    <property type="molecule type" value="Genomic_DNA"/>
</dbReference>
<name>A0A5Q2N3W6_9FIRM</name>
<dbReference type="KEGG" id="hcv:FTV88_2486"/>
<keyword evidence="2" id="KW-1185">Reference proteome</keyword>
<protein>
    <submittedName>
        <fullName evidence="1">Uncharacterized protein</fullName>
    </submittedName>
</protein>
<reference evidence="2" key="1">
    <citation type="submission" date="2019-11" db="EMBL/GenBank/DDBJ databases">
        <title>Genome sequence of Heliorestis convoluta strain HH, an alkaliphilic and minimalistic phototrophic bacterium from a soda lake in Egypt.</title>
        <authorList>
            <person name="Dewey E.D."/>
            <person name="Stokes L.M."/>
            <person name="Burchell B.M."/>
            <person name="Shaffer K.N."/>
            <person name="Huntington A.M."/>
            <person name="Baker J.M."/>
            <person name="Nadendla S."/>
            <person name="Giglio M.G."/>
            <person name="Touchman J.W."/>
            <person name="Blankenship R.E."/>
            <person name="Madigan M.T."/>
            <person name="Sattley W.M."/>
        </authorList>
    </citation>
    <scope>NUCLEOTIDE SEQUENCE [LARGE SCALE GENOMIC DNA]</scope>
    <source>
        <strain evidence="2">HH</strain>
    </source>
</reference>